<gene>
    <name evidence="3" type="ORF">Ciccas_004606</name>
</gene>
<comment type="caution">
    <text evidence="3">The sequence shown here is derived from an EMBL/GenBank/DDBJ whole genome shotgun (WGS) entry which is preliminary data.</text>
</comment>
<dbReference type="InterPro" id="IPR016187">
    <property type="entry name" value="CTDL_fold"/>
</dbReference>
<feature type="chain" id="PRO_5044847492" description="C-type lectin domain-containing protein" evidence="1">
    <location>
        <begin position="17"/>
        <end position="131"/>
    </location>
</feature>
<dbReference type="AlphaFoldDB" id="A0ABD2QB59"/>
<proteinExistence type="predicted"/>
<evidence type="ECO:0000256" key="1">
    <source>
        <dbReference type="SAM" id="SignalP"/>
    </source>
</evidence>
<dbReference type="InterPro" id="IPR001304">
    <property type="entry name" value="C-type_lectin-like"/>
</dbReference>
<dbReference type="Proteomes" id="UP001626550">
    <property type="component" value="Unassembled WGS sequence"/>
</dbReference>
<reference evidence="3 4" key="1">
    <citation type="submission" date="2024-11" db="EMBL/GenBank/DDBJ databases">
        <title>Adaptive evolution of stress response genes in parasites aligns with host niche diversity.</title>
        <authorList>
            <person name="Hahn C."/>
            <person name="Resl P."/>
        </authorList>
    </citation>
    <scope>NUCLEOTIDE SEQUENCE [LARGE SCALE GENOMIC DNA]</scope>
    <source>
        <strain evidence="3">EGGRZ-B1_66</strain>
        <tissue evidence="3">Body</tissue>
    </source>
</reference>
<evidence type="ECO:0000313" key="4">
    <source>
        <dbReference type="Proteomes" id="UP001626550"/>
    </source>
</evidence>
<keyword evidence="1" id="KW-0732">Signal</keyword>
<dbReference type="SUPFAM" id="SSF56436">
    <property type="entry name" value="C-type lectin-like"/>
    <property type="match status" value="1"/>
</dbReference>
<dbReference type="Pfam" id="PF00059">
    <property type="entry name" value="Lectin_C"/>
    <property type="match status" value="1"/>
</dbReference>
<feature type="signal peptide" evidence="1">
    <location>
        <begin position="1"/>
        <end position="16"/>
    </location>
</feature>
<protein>
    <recommendedName>
        <fullName evidence="2">C-type lectin domain-containing protein</fullName>
    </recommendedName>
</protein>
<keyword evidence="4" id="KW-1185">Reference proteome</keyword>
<dbReference type="EMBL" id="JBJKFK010000488">
    <property type="protein sequence ID" value="KAL3316745.1"/>
    <property type="molecule type" value="Genomic_DNA"/>
</dbReference>
<sequence>MLAKLIFLSFAMAAVAKPKVASSDVQMNWEQAAAYCSSSNQSMLTYAYAGQKSYTARNNKPLWLGIRRCPTNNARWIDQKRVDVTEAIAQRFEPGQPDNSSGDENCLVIIANSKLLKDIPCGAAVAFAGCS</sequence>
<evidence type="ECO:0000313" key="3">
    <source>
        <dbReference type="EMBL" id="KAL3316745.1"/>
    </source>
</evidence>
<accession>A0ABD2QB59</accession>
<dbReference type="PROSITE" id="PS50041">
    <property type="entry name" value="C_TYPE_LECTIN_2"/>
    <property type="match status" value="1"/>
</dbReference>
<dbReference type="CDD" id="cd00037">
    <property type="entry name" value="CLECT"/>
    <property type="match status" value="1"/>
</dbReference>
<dbReference type="Gene3D" id="3.10.100.10">
    <property type="entry name" value="Mannose-Binding Protein A, subunit A"/>
    <property type="match status" value="1"/>
</dbReference>
<dbReference type="InterPro" id="IPR016186">
    <property type="entry name" value="C-type_lectin-like/link_sf"/>
</dbReference>
<feature type="domain" description="C-type lectin" evidence="2">
    <location>
        <begin position="22"/>
        <end position="121"/>
    </location>
</feature>
<name>A0ABD2QB59_9PLAT</name>
<organism evidence="3 4">
    <name type="scientific">Cichlidogyrus casuarinus</name>
    <dbReference type="NCBI Taxonomy" id="1844966"/>
    <lineage>
        <taxon>Eukaryota</taxon>
        <taxon>Metazoa</taxon>
        <taxon>Spiralia</taxon>
        <taxon>Lophotrochozoa</taxon>
        <taxon>Platyhelminthes</taxon>
        <taxon>Monogenea</taxon>
        <taxon>Monopisthocotylea</taxon>
        <taxon>Dactylogyridea</taxon>
        <taxon>Ancyrocephalidae</taxon>
        <taxon>Cichlidogyrus</taxon>
    </lineage>
</organism>
<evidence type="ECO:0000259" key="2">
    <source>
        <dbReference type="PROSITE" id="PS50041"/>
    </source>
</evidence>